<evidence type="ECO:0000313" key="2">
    <source>
        <dbReference type="Proteomes" id="UP000295632"/>
    </source>
</evidence>
<dbReference type="SUPFAM" id="SSF160755">
    <property type="entry name" value="YugN-like"/>
    <property type="match status" value="1"/>
</dbReference>
<evidence type="ECO:0000313" key="1">
    <source>
        <dbReference type="EMBL" id="TDQ40396.1"/>
    </source>
</evidence>
<dbReference type="AlphaFoldDB" id="A0A4R6U3Y4"/>
<proteinExistence type="predicted"/>
<dbReference type="Proteomes" id="UP000295632">
    <property type="component" value="Unassembled WGS sequence"/>
</dbReference>
<comment type="caution">
    <text evidence="1">The sequence shown here is derived from an EMBL/GenBank/DDBJ whole genome shotgun (WGS) entry which is preliminary data.</text>
</comment>
<gene>
    <name evidence="1" type="ORF">EV213_106113</name>
</gene>
<dbReference type="Pfam" id="PF08868">
    <property type="entry name" value="YugN"/>
    <property type="match status" value="1"/>
</dbReference>
<dbReference type="InterPro" id="IPR036491">
    <property type="entry name" value="YugN-like_sf"/>
</dbReference>
<dbReference type="InterPro" id="IPR014967">
    <property type="entry name" value="Uncharacterised_YugN-like"/>
</dbReference>
<reference evidence="1 2" key="1">
    <citation type="submission" date="2019-03" db="EMBL/GenBank/DDBJ databases">
        <title>Genomic Encyclopedia of Type Strains, Phase IV (KMG-IV): sequencing the most valuable type-strain genomes for metagenomic binning, comparative biology and taxonomic classification.</title>
        <authorList>
            <person name="Goeker M."/>
        </authorList>
    </citation>
    <scope>NUCLEOTIDE SEQUENCE [LARGE SCALE GENOMIC DNA]</scope>
    <source>
        <strain evidence="1 2">DSM 28697</strain>
    </source>
</reference>
<dbReference type="Gene3D" id="3.30.310.100">
    <property type="entry name" value="YugN-like"/>
    <property type="match status" value="1"/>
</dbReference>
<keyword evidence="2" id="KW-1185">Reference proteome</keyword>
<organism evidence="1 2">
    <name type="scientific">Aureibacillus halotolerans</name>
    <dbReference type="NCBI Taxonomy" id="1508390"/>
    <lineage>
        <taxon>Bacteria</taxon>
        <taxon>Bacillati</taxon>
        <taxon>Bacillota</taxon>
        <taxon>Bacilli</taxon>
        <taxon>Bacillales</taxon>
        <taxon>Bacillaceae</taxon>
        <taxon>Aureibacillus</taxon>
    </lineage>
</organism>
<dbReference type="EMBL" id="SNYJ01000006">
    <property type="protein sequence ID" value="TDQ40396.1"/>
    <property type="molecule type" value="Genomic_DNA"/>
</dbReference>
<protein>
    <submittedName>
        <fullName evidence="1">YugN-like protein</fullName>
    </submittedName>
</protein>
<sequence>MEQLSSALDGLQMKLSQLAERLEASGFTLGSNWEYDHGYYDYNLPADGTYYFLRIPVKTTGIGEIDDPDALVSVGTPLVLGHQYQRSLDDHANIGNLSASFNQFQEPEDKDTTIPDDIIEAAKQKLAEAEVLFVRS</sequence>
<dbReference type="OrthoDB" id="2988890at2"/>
<name>A0A4R6U3Y4_9BACI</name>
<dbReference type="RefSeq" id="WP_133580214.1">
    <property type="nucleotide sequence ID" value="NZ_SNYJ01000006.1"/>
</dbReference>
<accession>A0A4R6U3Y4</accession>